<gene>
    <name evidence="2" type="ORF">CA54_24250</name>
</gene>
<evidence type="ECO:0000256" key="1">
    <source>
        <dbReference type="SAM" id="Phobius"/>
    </source>
</evidence>
<keyword evidence="1" id="KW-0472">Membrane</keyword>
<dbReference type="Proteomes" id="UP000320735">
    <property type="component" value="Unassembled WGS sequence"/>
</dbReference>
<proteinExistence type="predicted"/>
<sequence>MRTIPYMCLACSEIADVAVPIGETGPGECPMCGGELTCDFDLPVNEHVRVEVQTPERLRFSFPLRIELLSTIDIVAILFSSLLPAIPFFIIAYERYQSPLRPFSLTGLMYWGLYSIFWWGVMSLIAIADCRGRKEIEIDHDQLVTIFVLGPYHWTQRVSLTKISNVINQVKAKSLDAPVQRDEQLAGFCYLEKDNRSNALLTANGSRKIARYVTQLIRRQLTTMGHELQDG</sequence>
<keyword evidence="3" id="KW-1185">Reference proteome</keyword>
<name>A0A5C6BN71_9PLAN</name>
<comment type="caution">
    <text evidence="2">The sequence shown here is derived from an EMBL/GenBank/DDBJ whole genome shotgun (WGS) entry which is preliminary data.</text>
</comment>
<dbReference type="EMBL" id="SJPP01000001">
    <property type="protein sequence ID" value="TWU13590.1"/>
    <property type="molecule type" value="Genomic_DNA"/>
</dbReference>
<dbReference type="OrthoDB" id="300964at2"/>
<accession>A0A5C6BN71</accession>
<evidence type="ECO:0000313" key="3">
    <source>
        <dbReference type="Proteomes" id="UP000320735"/>
    </source>
</evidence>
<keyword evidence="1" id="KW-0812">Transmembrane</keyword>
<dbReference type="RefSeq" id="WP_146370893.1">
    <property type="nucleotide sequence ID" value="NZ_SJPP01000001.1"/>
</dbReference>
<protein>
    <submittedName>
        <fullName evidence="2">Uncharacterized protein</fullName>
    </submittedName>
</protein>
<keyword evidence="1" id="KW-1133">Transmembrane helix</keyword>
<feature type="transmembrane region" description="Helical" evidence="1">
    <location>
        <begin position="68"/>
        <end position="93"/>
    </location>
</feature>
<evidence type="ECO:0000313" key="2">
    <source>
        <dbReference type="EMBL" id="TWU13590.1"/>
    </source>
</evidence>
<feature type="transmembrane region" description="Helical" evidence="1">
    <location>
        <begin position="108"/>
        <end position="128"/>
    </location>
</feature>
<dbReference type="AlphaFoldDB" id="A0A5C6BN71"/>
<reference evidence="2 3" key="1">
    <citation type="submission" date="2019-02" db="EMBL/GenBank/DDBJ databases">
        <title>Deep-cultivation of Planctomycetes and their phenomic and genomic characterization uncovers novel biology.</title>
        <authorList>
            <person name="Wiegand S."/>
            <person name="Jogler M."/>
            <person name="Boedeker C."/>
            <person name="Pinto D."/>
            <person name="Vollmers J."/>
            <person name="Rivas-Marin E."/>
            <person name="Kohn T."/>
            <person name="Peeters S.H."/>
            <person name="Heuer A."/>
            <person name="Rast P."/>
            <person name="Oberbeckmann S."/>
            <person name="Bunk B."/>
            <person name="Jeske O."/>
            <person name="Meyerdierks A."/>
            <person name="Storesund J.E."/>
            <person name="Kallscheuer N."/>
            <person name="Luecker S."/>
            <person name="Lage O.M."/>
            <person name="Pohl T."/>
            <person name="Merkel B.J."/>
            <person name="Hornburger P."/>
            <person name="Mueller R.-W."/>
            <person name="Bruemmer F."/>
            <person name="Labrenz M."/>
            <person name="Spormann A.M."/>
            <person name="Op Den Camp H."/>
            <person name="Overmann J."/>
            <person name="Amann R."/>
            <person name="Jetten M.S.M."/>
            <person name="Mascher T."/>
            <person name="Medema M.H."/>
            <person name="Devos D.P."/>
            <person name="Kaster A.-K."/>
            <person name="Ovreas L."/>
            <person name="Rohde M."/>
            <person name="Galperin M.Y."/>
            <person name="Jogler C."/>
        </authorList>
    </citation>
    <scope>NUCLEOTIDE SEQUENCE [LARGE SCALE GENOMIC DNA]</scope>
    <source>
        <strain evidence="2 3">CA54</strain>
    </source>
</reference>
<organism evidence="2 3">
    <name type="scientific">Symmachiella macrocystis</name>
    <dbReference type="NCBI Taxonomy" id="2527985"/>
    <lineage>
        <taxon>Bacteria</taxon>
        <taxon>Pseudomonadati</taxon>
        <taxon>Planctomycetota</taxon>
        <taxon>Planctomycetia</taxon>
        <taxon>Planctomycetales</taxon>
        <taxon>Planctomycetaceae</taxon>
        <taxon>Symmachiella</taxon>
    </lineage>
</organism>